<sequence length="66" mass="7449">MKSKNSVKKIREAKLMSKAELSRLAGVSPVTIDRIEDGKECRVETKRKIILALGFSLAEKDKVFQE</sequence>
<feature type="domain" description="HTH cro/C1-type" evidence="1">
    <location>
        <begin position="7"/>
        <end position="60"/>
    </location>
</feature>
<name>A0AAW4LB70_9BACT</name>
<dbReference type="InterPro" id="IPR010982">
    <property type="entry name" value="Lambda_DNA-bd_dom_sf"/>
</dbReference>
<dbReference type="Gene3D" id="1.10.260.40">
    <property type="entry name" value="lambda repressor-like DNA-binding domains"/>
    <property type="match status" value="1"/>
</dbReference>
<dbReference type="PROSITE" id="PS50943">
    <property type="entry name" value="HTH_CROC1"/>
    <property type="match status" value="1"/>
</dbReference>
<comment type="caution">
    <text evidence="2">The sequence shown here is derived from an EMBL/GenBank/DDBJ whole genome shotgun (WGS) entry which is preliminary data.</text>
</comment>
<dbReference type="RefSeq" id="WP_214172403.1">
    <property type="nucleotide sequence ID" value="NZ_JAHCVJ010000006.1"/>
</dbReference>
<dbReference type="SMART" id="SM00530">
    <property type="entry name" value="HTH_XRE"/>
    <property type="match status" value="1"/>
</dbReference>
<dbReference type="AlphaFoldDB" id="A0AAW4LB70"/>
<evidence type="ECO:0000259" key="1">
    <source>
        <dbReference type="PROSITE" id="PS50943"/>
    </source>
</evidence>
<keyword evidence="3" id="KW-1185">Reference proteome</keyword>
<dbReference type="CDD" id="cd00093">
    <property type="entry name" value="HTH_XRE"/>
    <property type="match status" value="1"/>
</dbReference>
<dbReference type="InterPro" id="IPR001387">
    <property type="entry name" value="Cro/C1-type_HTH"/>
</dbReference>
<dbReference type="Pfam" id="PF01381">
    <property type="entry name" value="HTH_3"/>
    <property type="match status" value="1"/>
</dbReference>
<reference evidence="2 3" key="1">
    <citation type="submission" date="2021-05" db="EMBL/GenBank/DDBJ databases">
        <title>The draft genome of Geobacter pelophilus DSM 12255.</title>
        <authorList>
            <person name="Xu Z."/>
            <person name="Masuda Y."/>
            <person name="Itoh H."/>
            <person name="Senoo K."/>
        </authorList>
    </citation>
    <scope>NUCLEOTIDE SEQUENCE [LARGE SCALE GENOMIC DNA]</scope>
    <source>
        <strain evidence="2 3">DSM 12255</strain>
    </source>
</reference>
<evidence type="ECO:0000313" key="3">
    <source>
        <dbReference type="Proteomes" id="UP000811899"/>
    </source>
</evidence>
<evidence type="ECO:0000313" key="2">
    <source>
        <dbReference type="EMBL" id="MBT0665631.1"/>
    </source>
</evidence>
<accession>A0AAW4LB70</accession>
<dbReference type="EMBL" id="JAHCVJ010000006">
    <property type="protein sequence ID" value="MBT0665631.1"/>
    <property type="molecule type" value="Genomic_DNA"/>
</dbReference>
<protein>
    <submittedName>
        <fullName evidence="2">Helix-turn-helix transcriptional regulator</fullName>
    </submittedName>
</protein>
<dbReference type="Proteomes" id="UP000811899">
    <property type="component" value="Unassembled WGS sequence"/>
</dbReference>
<proteinExistence type="predicted"/>
<gene>
    <name evidence="2" type="ORF">KI809_15080</name>
</gene>
<dbReference type="GO" id="GO:0003677">
    <property type="term" value="F:DNA binding"/>
    <property type="evidence" value="ECO:0007669"/>
    <property type="project" value="InterPro"/>
</dbReference>
<dbReference type="SUPFAM" id="SSF47413">
    <property type="entry name" value="lambda repressor-like DNA-binding domains"/>
    <property type="match status" value="1"/>
</dbReference>
<organism evidence="2 3">
    <name type="scientific">Geoanaerobacter pelophilus</name>
    <dbReference type="NCBI Taxonomy" id="60036"/>
    <lineage>
        <taxon>Bacteria</taxon>
        <taxon>Pseudomonadati</taxon>
        <taxon>Thermodesulfobacteriota</taxon>
        <taxon>Desulfuromonadia</taxon>
        <taxon>Geobacterales</taxon>
        <taxon>Geobacteraceae</taxon>
        <taxon>Geoanaerobacter</taxon>
    </lineage>
</organism>